<gene>
    <name evidence="1" type="ORF">CR513_48612</name>
</gene>
<reference evidence="1" key="1">
    <citation type="submission" date="2018-05" db="EMBL/GenBank/DDBJ databases">
        <title>Draft genome of Mucuna pruriens seed.</title>
        <authorList>
            <person name="Nnadi N.E."/>
            <person name="Vos R."/>
            <person name="Hasami M.H."/>
            <person name="Devisetty U.K."/>
            <person name="Aguiy J.C."/>
        </authorList>
    </citation>
    <scope>NUCLEOTIDE SEQUENCE [LARGE SCALE GENOMIC DNA]</scope>
    <source>
        <strain evidence="1">JCA_2017</strain>
    </source>
</reference>
<sequence>MLKMCEASCSLPIRILMMLRDQSSYDMQKYFTYIVIHLIGLDKQLANEKMINKLLGCLDRTLNPKATTSAKFGDMRTIDLPILFGKLQEHES</sequence>
<name>A0A371F0Z9_MUCPR</name>
<accession>A0A371F0Z9</accession>
<dbReference type="OrthoDB" id="1436424at2759"/>
<evidence type="ECO:0000313" key="1">
    <source>
        <dbReference type="EMBL" id="RDX71971.1"/>
    </source>
</evidence>
<proteinExistence type="predicted"/>
<evidence type="ECO:0000313" key="2">
    <source>
        <dbReference type="Proteomes" id="UP000257109"/>
    </source>
</evidence>
<protein>
    <submittedName>
        <fullName evidence="1">Uncharacterized protein</fullName>
    </submittedName>
</protein>
<dbReference type="AlphaFoldDB" id="A0A371F0Z9"/>
<organism evidence="1 2">
    <name type="scientific">Mucuna pruriens</name>
    <name type="common">Velvet bean</name>
    <name type="synonym">Dolichos pruriens</name>
    <dbReference type="NCBI Taxonomy" id="157652"/>
    <lineage>
        <taxon>Eukaryota</taxon>
        <taxon>Viridiplantae</taxon>
        <taxon>Streptophyta</taxon>
        <taxon>Embryophyta</taxon>
        <taxon>Tracheophyta</taxon>
        <taxon>Spermatophyta</taxon>
        <taxon>Magnoliopsida</taxon>
        <taxon>eudicotyledons</taxon>
        <taxon>Gunneridae</taxon>
        <taxon>Pentapetalae</taxon>
        <taxon>rosids</taxon>
        <taxon>fabids</taxon>
        <taxon>Fabales</taxon>
        <taxon>Fabaceae</taxon>
        <taxon>Papilionoideae</taxon>
        <taxon>50 kb inversion clade</taxon>
        <taxon>NPAAA clade</taxon>
        <taxon>indigoferoid/millettioid clade</taxon>
        <taxon>Phaseoleae</taxon>
        <taxon>Mucuna</taxon>
    </lineage>
</organism>
<dbReference type="EMBL" id="QJKJ01011112">
    <property type="protein sequence ID" value="RDX71971.1"/>
    <property type="molecule type" value="Genomic_DNA"/>
</dbReference>
<comment type="caution">
    <text evidence="1">The sequence shown here is derived from an EMBL/GenBank/DDBJ whole genome shotgun (WGS) entry which is preliminary data.</text>
</comment>
<feature type="non-terminal residue" evidence="1">
    <location>
        <position position="1"/>
    </location>
</feature>
<dbReference type="Proteomes" id="UP000257109">
    <property type="component" value="Unassembled WGS sequence"/>
</dbReference>
<keyword evidence="2" id="KW-1185">Reference proteome</keyword>